<organism evidence="2">
    <name type="scientific">Rhodosorus marinus</name>
    <dbReference type="NCBI Taxonomy" id="101924"/>
    <lineage>
        <taxon>Eukaryota</taxon>
        <taxon>Rhodophyta</taxon>
        <taxon>Stylonematophyceae</taxon>
        <taxon>Stylonematales</taxon>
        <taxon>Stylonemataceae</taxon>
        <taxon>Rhodosorus</taxon>
    </lineage>
</organism>
<reference evidence="2" key="1">
    <citation type="submission" date="2021-01" db="EMBL/GenBank/DDBJ databases">
        <authorList>
            <person name="Corre E."/>
            <person name="Pelletier E."/>
            <person name="Niang G."/>
            <person name="Scheremetjew M."/>
            <person name="Finn R."/>
            <person name="Kale V."/>
            <person name="Holt S."/>
            <person name="Cochrane G."/>
            <person name="Meng A."/>
            <person name="Brown T."/>
            <person name="Cohen L."/>
        </authorList>
    </citation>
    <scope>NUCLEOTIDE SEQUENCE</scope>
    <source>
        <strain evidence="2">CCMP 769</strain>
    </source>
</reference>
<evidence type="ECO:0000256" key="1">
    <source>
        <dbReference type="SAM" id="MobiDB-lite"/>
    </source>
</evidence>
<name>A0A7S2ZTS7_9RHOD</name>
<accession>A0A7S2ZTS7</accession>
<sequence>MQEPPPKLAKHLIRIGPKLVLYGDISNHSRADSRHDRNMVFGADAKTNGAPLRYARMPNSANRFSQTSAELERKSTRRTITDRCGAKSMKPGGFISALDGGPAVNRLGAVPNCISGRLPNSLM</sequence>
<proteinExistence type="predicted"/>
<protein>
    <submittedName>
        <fullName evidence="2">Uncharacterized protein</fullName>
    </submittedName>
</protein>
<dbReference type="AlphaFoldDB" id="A0A7S2ZTS7"/>
<gene>
    <name evidence="2" type="ORF">RMAR00112_LOCUS17446</name>
</gene>
<evidence type="ECO:0000313" key="2">
    <source>
        <dbReference type="EMBL" id="CAE0049447.1"/>
    </source>
</evidence>
<feature type="compositionally biased region" description="Basic and acidic residues" evidence="1">
    <location>
        <begin position="70"/>
        <end position="79"/>
    </location>
</feature>
<feature type="region of interest" description="Disordered" evidence="1">
    <location>
        <begin position="59"/>
        <end position="79"/>
    </location>
</feature>
<dbReference type="EMBL" id="HBHW01022745">
    <property type="protein sequence ID" value="CAE0049447.1"/>
    <property type="molecule type" value="Transcribed_RNA"/>
</dbReference>
<feature type="compositionally biased region" description="Polar residues" evidence="1">
    <location>
        <begin position="59"/>
        <end position="69"/>
    </location>
</feature>